<reference evidence="2" key="1">
    <citation type="journal article" date="2019" name="Int. J. Syst. Evol. Microbiol.">
        <title>The Global Catalogue of Microorganisms (GCM) 10K type strain sequencing project: providing services to taxonomists for standard genome sequencing and annotation.</title>
        <authorList>
            <consortium name="The Broad Institute Genomics Platform"/>
            <consortium name="The Broad Institute Genome Sequencing Center for Infectious Disease"/>
            <person name="Wu L."/>
            <person name="Ma J."/>
        </authorList>
    </citation>
    <scope>NUCLEOTIDE SEQUENCE [LARGE SCALE GENOMIC DNA]</scope>
    <source>
        <strain evidence="2">KCTC 42805</strain>
    </source>
</reference>
<gene>
    <name evidence="1" type="ORF">ACFSUS_27495</name>
</gene>
<dbReference type="EMBL" id="JBHULN010000028">
    <property type="protein sequence ID" value="MFD2574410.1"/>
    <property type="molecule type" value="Genomic_DNA"/>
</dbReference>
<sequence length="85" mass="9801">MNAFTNSHANNNLLFLMENLQPMAARSPVTTAPLKESIRDMIRLQKDYQLSDELFWEVFNTRVLLNEEIDVNAFIHDMNSSSARA</sequence>
<comment type="caution">
    <text evidence="1">The sequence shown here is derived from an EMBL/GenBank/DDBJ whole genome shotgun (WGS) entry which is preliminary data.</text>
</comment>
<protein>
    <submittedName>
        <fullName evidence="1">Uncharacterized protein</fullName>
    </submittedName>
</protein>
<name>A0ABW5MBM8_9BACT</name>
<evidence type="ECO:0000313" key="1">
    <source>
        <dbReference type="EMBL" id="MFD2574410.1"/>
    </source>
</evidence>
<proteinExistence type="predicted"/>
<accession>A0ABW5MBM8</accession>
<evidence type="ECO:0000313" key="2">
    <source>
        <dbReference type="Proteomes" id="UP001597469"/>
    </source>
</evidence>
<dbReference type="Proteomes" id="UP001597469">
    <property type="component" value="Unassembled WGS sequence"/>
</dbReference>
<organism evidence="1 2">
    <name type="scientific">Spirosoma soli</name>
    <dbReference type="NCBI Taxonomy" id="1770529"/>
    <lineage>
        <taxon>Bacteria</taxon>
        <taxon>Pseudomonadati</taxon>
        <taxon>Bacteroidota</taxon>
        <taxon>Cytophagia</taxon>
        <taxon>Cytophagales</taxon>
        <taxon>Cytophagaceae</taxon>
        <taxon>Spirosoma</taxon>
    </lineage>
</organism>
<keyword evidence="2" id="KW-1185">Reference proteome</keyword>
<dbReference type="RefSeq" id="WP_381528086.1">
    <property type="nucleotide sequence ID" value="NZ_JBHULN010000028.1"/>
</dbReference>